<keyword evidence="1" id="KW-0472">Membrane</keyword>
<gene>
    <name evidence="3" type="primary">LOC113493460</name>
</gene>
<dbReference type="GeneID" id="113493460"/>
<accession>A0A7E5VG41</accession>
<feature type="transmembrane region" description="Helical" evidence="1">
    <location>
        <begin position="68"/>
        <end position="86"/>
    </location>
</feature>
<dbReference type="OrthoDB" id="10602167at2759"/>
<dbReference type="RefSeq" id="XP_026727257.1">
    <property type="nucleotide sequence ID" value="XM_026871456.1"/>
</dbReference>
<evidence type="ECO:0000313" key="2">
    <source>
        <dbReference type="Proteomes" id="UP000322000"/>
    </source>
</evidence>
<dbReference type="Proteomes" id="UP000322000">
    <property type="component" value="Chromosome 4"/>
</dbReference>
<proteinExistence type="predicted"/>
<reference evidence="3" key="1">
    <citation type="submission" date="2025-08" db="UniProtKB">
        <authorList>
            <consortium name="RefSeq"/>
        </authorList>
    </citation>
    <scope>IDENTIFICATION</scope>
</reference>
<dbReference type="AlphaFoldDB" id="A0A7E5VG41"/>
<protein>
    <submittedName>
        <fullName evidence="3">Uncharacterized protein LOC113493460</fullName>
    </submittedName>
</protein>
<keyword evidence="2" id="KW-1185">Reference proteome</keyword>
<sequence length="122" mass="13297">MGYRYILARSRRCGTYIQNGAVIRVKSCGELLGAIGSLRVRGAHSRVYGFQKNTSIHLAFDYWKLSEAYTGMRLFVLATICLVWAARKRSVKMSGRVNACPAAAAAVAAHVRLMSVLTTVGG</sequence>
<name>A0A7E5VG41_TRINI</name>
<dbReference type="InParanoid" id="A0A7E5VG41"/>
<dbReference type="KEGG" id="tnl:113493460"/>
<keyword evidence="1" id="KW-1133">Transmembrane helix</keyword>
<evidence type="ECO:0000256" key="1">
    <source>
        <dbReference type="SAM" id="Phobius"/>
    </source>
</evidence>
<organism evidence="2 3">
    <name type="scientific">Trichoplusia ni</name>
    <name type="common">Cabbage looper</name>
    <dbReference type="NCBI Taxonomy" id="7111"/>
    <lineage>
        <taxon>Eukaryota</taxon>
        <taxon>Metazoa</taxon>
        <taxon>Ecdysozoa</taxon>
        <taxon>Arthropoda</taxon>
        <taxon>Hexapoda</taxon>
        <taxon>Insecta</taxon>
        <taxon>Pterygota</taxon>
        <taxon>Neoptera</taxon>
        <taxon>Endopterygota</taxon>
        <taxon>Lepidoptera</taxon>
        <taxon>Glossata</taxon>
        <taxon>Ditrysia</taxon>
        <taxon>Noctuoidea</taxon>
        <taxon>Noctuidae</taxon>
        <taxon>Plusiinae</taxon>
        <taxon>Trichoplusia</taxon>
    </lineage>
</organism>
<keyword evidence="1" id="KW-0812">Transmembrane</keyword>
<evidence type="ECO:0000313" key="3">
    <source>
        <dbReference type="RefSeq" id="XP_026727257.1"/>
    </source>
</evidence>